<protein>
    <submittedName>
        <fullName evidence="1">Uncharacterized protein</fullName>
    </submittedName>
</protein>
<organism evidence="1">
    <name type="scientific">viral metagenome</name>
    <dbReference type="NCBI Taxonomy" id="1070528"/>
    <lineage>
        <taxon>unclassified sequences</taxon>
        <taxon>metagenomes</taxon>
        <taxon>organismal metagenomes</taxon>
    </lineage>
</organism>
<dbReference type="AlphaFoldDB" id="A0A6C0JQH5"/>
<accession>A0A6C0JQH5</accession>
<name>A0A6C0JQH5_9ZZZZ</name>
<sequence>MDPIVQTVIAKFQQRSELGQKKYNTTLEANNAPFLDWVNHMQEELMDAILYLEKMKVTYQLQEPPNPL</sequence>
<evidence type="ECO:0000313" key="1">
    <source>
        <dbReference type="EMBL" id="QHU06677.1"/>
    </source>
</evidence>
<reference evidence="1" key="1">
    <citation type="journal article" date="2020" name="Nature">
        <title>Giant virus diversity and host interactions through global metagenomics.</title>
        <authorList>
            <person name="Schulz F."/>
            <person name="Roux S."/>
            <person name="Paez-Espino D."/>
            <person name="Jungbluth S."/>
            <person name="Walsh D.A."/>
            <person name="Denef V.J."/>
            <person name="McMahon K.D."/>
            <person name="Konstantinidis K.T."/>
            <person name="Eloe-Fadrosh E.A."/>
            <person name="Kyrpides N.C."/>
            <person name="Woyke T."/>
        </authorList>
    </citation>
    <scope>NUCLEOTIDE SEQUENCE</scope>
    <source>
        <strain evidence="1">GVMAG-S-1035315-10</strain>
    </source>
</reference>
<dbReference type="EMBL" id="MN740662">
    <property type="protein sequence ID" value="QHU06677.1"/>
    <property type="molecule type" value="Genomic_DNA"/>
</dbReference>
<proteinExistence type="predicted"/>